<reference evidence="1" key="1">
    <citation type="submission" date="2016-10" db="EMBL/GenBank/DDBJ databases">
        <authorList>
            <person name="de Groot N.N."/>
        </authorList>
    </citation>
    <scope>NUCLEOTIDE SEQUENCE [LARGE SCALE GENOMIC DNA]</scope>
    <source>
        <strain evidence="1">ATCC 20501</strain>
    </source>
</reference>
<sequence>MPPGHFQPPLTTSPVVTWAARAGIMWGVADQHEPEPGSNLPDKSRPADIVDAEVVDGDLVAAPTPAKPAQPADDAEFREFQEFQRFKQFREWQQAQGGDLAVPPPTGAQPAEQPKKPWWKTALGLLRYKFVRRLIYLLVLLLLLNYAYDYYFGSSSGGGNVTEGGGSALEDAIPVVATSPKQAVRSVYNGLRSDSPETACTLFSAEGQHQFAREHSAPNCTAAAQQVNSQITDPGAYANPKFGQDVIYGDPSAAEVLVLHCRVQVTGGPLLGTFKLSRQTDGSWEISAYSFQTSACPN</sequence>
<evidence type="ECO:0000313" key="2">
    <source>
        <dbReference type="EMBL" id="SFD86634.1"/>
    </source>
</evidence>
<dbReference type="EMBL" id="FOME01000007">
    <property type="protein sequence ID" value="SFD86634.1"/>
    <property type="molecule type" value="Genomic_DNA"/>
</dbReference>
<dbReference type="Proteomes" id="UP000199690">
    <property type="component" value="Unassembled WGS sequence"/>
</dbReference>
<organism evidence="1 4">
    <name type="scientific">Saccharopolyspora kobensis</name>
    <dbReference type="NCBI Taxonomy" id="146035"/>
    <lineage>
        <taxon>Bacteria</taxon>
        <taxon>Bacillati</taxon>
        <taxon>Actinomycetota</taxon>
        <taxon>Actinomycetes</taxon>
        <taxon>Pseudonocardiales</taxon>
        <taxon>Pseudonocardiaceae</taxon>
        <taxon>Saccharopolyspora</taxon>
    </lineage>
</organism>
<accession>A0A1H6DXA8</accession>
<protein>
    <submittedName>
        <fullName evidence="1">Uncharacterized protein</fullName>
    </submittedName>
</protein>
<name>A0A1H6DXA8_9PSEU</name>
<reference evidence="3 4" key="2">
    <citation type="submission" date="2016-10" db="EMBL/GenBank/DDBJ databases">
        <authorList>
            <person name="Varghese N."/>
            <person name="Submissions S."/>
        </authorList>
    </citation>
    <scope>NUCLEOTIDE SEQUENCE [LARGE SCALE GENOMIC DNA]</scope>
    <source>
        <strain evidence="4">ATCC 20501</strain>
        <strain evidence="2 3">CGMCC 4.3529</strain>
    </source>
</reference>
<proteinExistence type="predicted"/>
<keyword evidence="3" id="KW-1185">Reference proteome</keyword>
<dbReference type="EMBL" id="FNVB01000008">
    <property type="protein sequence ID" value="SEG89714.1"/>
    <property type="molecule type" value="Genomic_DNA"/>
</dbReference>
<gene>
    <name evidence="1" type="ORF">SAMN02982929_05046</name>
    <name evidence="2" type="ORF">SAMN05216506_10719</name>
</gene>
<accession>A0A1I1VUU6</accession>
<evidence type="ECO:0000313" key="1">
    <source>
        <dbReference type="EMBL" id="SEG89714.1"/>
    </source>
</evidence>
<dbReference type="Proteomes" id="UP000236729">
    <property type="component" value="Unassembled WGS sequence"/>
</dbReference>
<evidence type="ECO:0000313" key="4">
    <source>
        <dbReference type="Proteomes" id="UP000236729"/>
    </source>
</evidence>
<dbReference type="AlphaFoldDB" id="A0A1H6DXA8"/>
<evidence type="ECO:0000313" key="3">
    <source>
        <dbReference type="Proteomes" id="UP000199690"/>
    </source>
</evidence>